<organism evidence="2 3">
    <name type="scientific">Rhodospira trueperi</name>
    <dbReference type="NCBI Taxonomy" id="69960"/>
    <lineage>
        <taxon>Bacteria</taxon>
        <taxon>Pseudomonadati</taxon>
        <taxon>Pseudomonadota</taxon>
        <taxon>Alphaproteobacteria</taxon>
        <taxon>Rhodospirillales</taxon>
        <taxon>Rhodospirillaceae</taxon>
        <taxon>Rhodospira</taxon>
    </lineage>
</organism>
<dbReference type="AlphaFoldDB" id="A0A1G7GPV1"/>
<reference evidence="2 3" key="1">
    <citation type="submission" date="2016-10" db="EMBL/GenBank/DDBJ databases">
        <authorList>
            <person name="de Groot N.N."/>
        </authorList>
    </citation>
    <scope>NUCLEOTIDE SEQUENCE [LARGE SCALE GENOMIC DNA]</scope>
    <source>
        <strain evidence="2 3">ATCC 700224</strain>
    </source>
</reference>
<dbReference type="Pfam" id="PF08241">
    <property type="entry name" value="Methyltransf_11"/>
    <property type="match status" value="1"/>
</dbReference>
<dbReference type="SUPFAM" id="SSF53335">
    <property type="entry name" value="S-adenosyl-L-methionine-dependent methyltransferases"/>
    <property type="match status" value="1"/>
</dbReference>
<dbReference type="InterPro" id="IPR029063">
    <property type="entry name" value="SAM-dependent_MTases_sf"/>
</dbReference>
<dbReference type="CDD" id="cd02440">
    <property type="entry name" value="AdoMet_MTases"/>
    <property type="match status" value="1"/>
</dbReference>
<dbReference type="Proteomes" id="UP000199412">
    <property type="component" value="Unassembled WGS sequence"/>
</dbReference>
<dbReference type="Pfam" id="PF03966">
    <property type="entry name" value="Trm112p"/>
    <property type="match status" value="1"/>
</dbReference>
<evidence type="ECO:0000259" key="1">
    <source>
        <dbReference type="Pfam" id="PF08241"/>
    </source>
</evidence>
<dbReference type="GO" id="GO:0032259">
    <property type="term" value="P:methylation"/>
    <property type="evidence" value="ECO:0007669"/>
    <property type="project" value="UniProtKB-KW"/>
</dbReference>
<gene>
    <name evidence="2" type="ORF">SAMN05421720_11545</name>
</gene>
<protein>
    <submittedName>
        <fullName evidence="2">Methyltransferase domain-containing protein</fullName>
    </submittedName>
</protein>
<dbReference type="InterPro" id="IPR013216">
    <property type="entry name" value="Methyltransf_11"/>
</dbReference>
<dbReference type="GO" id="GO:0008757">
    <property type="term" value="F:S-adenosylmethionine-dependent methyltransferase activity"/>
    <property type="evidence" value="ECO:0007669"/>
    <property type="project" value="InterPro"/>
</dbReference>
<dbReference type="RefSeq" id="WP_092787752.1">
    <property type="nucleotide sequence ID" value="NZ_FNAP01000015.1"/>
</dbReference>
<name>A0A1G7GPV1_9PROT</name>
<dbReference type="STRING" id="69960.SAMN05421720_11545"/>
<dbReference type="Gene3D" id="3.40.50.150">
    <property type="entry name" value="Vaccinia Virus protein VP39"/>
    <property type="match status" value="1"/>
</dbReference>
<keyword evidence="2" id="KW-0808">Transferase</keyword>
<dbReference type="Gene3D" id="2.20.25.10">
    <property type="match status" value="1"/>
</dbReference>
<dbReference type="EMBL" id="FNAP01000015">
    <property type="protein sequence ID" value="SDE90157.1"/>
    <property type="molecule type" value="Genomic_DNA"/>
</dbReference>
<dbReference type="OrthoDB" id="9777830at2"/>
<evidence type="ECO:0000313" key="3">
    <source>
        <dbReference type="Proteomes" id="UP000199412"/>
    </source>
</evidence>
<keyword evidence="3" id="KW-1185">Reference proteome</keyword>
<proteinExistence type="predicted"/>
<keyword evidence="2" id="KW-0489">Methyltransferase</keyword>
<sequence length="355" mass="40308">MLKNALDILRCPVDFERLVLDRGEPEADGHILEGDLRCESCGAGYPIRKGVPHLVPEDAAIVDGADMGALQERTIERFGWEWQTYEQWGWLPDYPDVAEAQEKFYGGLIEHTHAAFWGKSLFEKEDLRPGDLVLDAGCGNGRFSKCASEMGATVVGVDLGWGVYSAFNNLRHKKNVHIARGDIFRLPVSDGTFDRVFSIGVLMHTGNAKLATQKISMKAKTNGLVLAHVYGKGLPTYEFLDKSIRYVTTRLSIDSQVRFARNMARFCRYLKREPWKFRLYQKIFPHLNLLPTEHHMYDWWSAPIATHHTLGEVGGWFNEVNCNVVRSNPNVDDAASDRNRRHQHAAVTVLARRKR</sequence>
<feature type="domain" description="Methyltransferase type 11" evidence="1">
    <location>
        <begin position="134"/>
        <end position="226"/>
    </location>
</feature>
<accession>A0A1G7GPV1</accession>
<dbReference type="SUPFAM" id="SSF158997">
    <property type="entry name" value="Trm112p-like"/>
    <property type="match status" value="1"/>
</dbReference>
<evidence type="ECO:0000313" key="2">
    <source>
        <dbReference type="EMBL" id="SDE90157.1"/>
    </source>
</evidence>
<dbReference type="InterPro" id="IPR005651">
    <property type="entry name" value="Trm112-like"/>
</dbReference>